<dbReference type="InterPro" id="IPR000073">
    <property type="entry name" value="AB_hydrolase_1"/>
</dbReference>
<dbReference type="SMART" id="SM00421">
    <property type="entry name" value="HTH_LUXR"/>
    <property type="match status" value="1"/>
</dbReference>
<evidence type="ECO:0000256" key="2">
    <source>
        <dbReference type="ARBA" id="ARBA00023125"/>
    </source>
</evidence>
<gene>
    <name evidence="5" type="ORF">ACFPN2_11560</name>
</gene>
<dbReference type="InterPro" id="IPR016032">
    <property type="entry name" value="Sig_transdc_resp-reg_C-effctor"/>
</dbReference>
<dbReference type="InterPro" id="IPR036388">
    <property type="entry name" value="WH-like_DNA-bd_sf"/>
</dbReference>
<name>A0ABV8SQ45_9GAMM</name>
<dbReference type="Pfam" id="PF00196">
    <property type="entry name" value="GerE"/>
    <property type="match status" value="1"/>
</dbReference>
<dbReference type="PROSITE" id="PS50043">
    <property type="entry name" value="HTH_LUXR_2"/>
    <property type="match status" value="1"/>
</dbReference>
<dbReference type="Pfam" id="PF00561">
    <property type="entry name" value="Abhydrolase_1"/>
    <property type="match status" value="1"/>
</dbReference>
<dbReference type="PANTHER" id="PTHR44688:SF16">
    <property type="entry name" value="DNA-BINDING TRANSCRIPTIONAL ACTIVATOR DEVR_DOSR"/>
    <property type="match status" value="1"/>
</dbReference>
<dbReference type="Gene3D" id="1.10.10.10">
    <property type="entry name" value="Winged helix-like DNA-binding domain superfamily/Winged helix DNA-binding domain"/>
    <property type="match status" value="1"/>
</dbReference>
<dbReference type="PRINTS" id="PR00111">
    <property type="entry name" value="ABHYDROLASE"/>
</dbReference>
<dbReference type="PROSITE" id="PS00622">
    <property type="entry name" value="HTH_LUXR_1"/>
    <property type="match status" value="1"/>
</dbReference>
<evidence type="ECO:0000256" key="3">
    <source>
        <dbReference type="ARBA" id="ARBA00023163"/>
    </source>
</evidence>
<protein>
    <submittedName>
        <fullName evidence="5">Alpha/beta fold hydrolase</fullName>
    </submittedName>
</protein>
<sequence>MQQTIRFIKSADGTRLAVATSGQGPPLVKSANWLSHLEFDWQSPVWRHWFRFLSAGRQLIRFDPRGCGLSDWDVADLSHAAQVADLEALIEASDLETFPLLGISQGGAACIEYAVRHPERVTKLFLYGCYAEGWAQRGEDSRRHGEALVELIRQGWGQENPAFRLLFASLFIPDATAEQVRWFSDLMRTTTQPEIAARIIEAFGQINVRALLSQVKVPTVVVHARNDARIPFDQGRLLAAEIPNATFVTLESRNHILTESEPAWTRFCETFNEYMGIAGAPSADRQAAPVDLSELTARENAILRLVAQGAANGEIARRLFISEKTVRNHLTNIFEKLGVDSRARAIVVARDRGVA</sequence>
<accession>A0ABV8SQ45</accession>
<keyword evidence="1" id="KW-0805">Transcription regulation</keyword>
<reference evidence="6" key="1">
    <citation type="journal article" date="2019" name="Int. J. Syst. Evol. Microbiol.">
        <title>The Global Catalogue of Microorganisms (GCM) 10K type strain sequencing project: providing services to taxonomists for standard genome sequencing and annotation.</title>
        <authorList>
            <consortium name="The Broad Institute Genomics Platform"/>
            <consortium name="The Broad Institute Genome Sequencing Center for Infectious Disease"/>
            <person name="Wu L."/>
            <person name="Ma J."/>
        </authorList>
    </citation>
    <scope>NUCLEOTIDE SEQUENCE [LARGE SCALE GENOMIC DNA]</scope>
    <source>
        <strain evidence="6">CGMCC 1.10759</strain>
    </source>
</reference>
<dbReference type="SUPFAM" id="SSF53474">
    <property type="entry name" value="alpha/beta-Hydrolases"/>
    <property type="match status" value="1"/>
</dbReference>
<feature type="domain" description="HTH luxR-type" evidence="4">
    <location>
        <begin position="288"/>
        <end position="353"/>
    </location>
</feature>
<comment type="caution">
    <text evidence="5">The sequence shown here is derived from an EMBL/GenBank/DDBJ whole genome shotgun (WGS) entry which is preliminary data.</text>
</comment>
<dbReference type="GO" id="GO:0016787">
    <property type="term" value="F:hydrolase activity"/>
    <property type="evidence" value="ECO:0007669"/>
    <property type="project" value="UniProtKB-KW"/>
</dbReference>
<evidence type="ECO:0000313" key="6">
    <source>
        <dbReference type="Proteomes" id="UP001595904"/>
    </source>
</evidence>
<dbReference type="InterPro" id="IPR000792">
    <property type="entry name" value="Tscrpt_reg_LuxR_C"/>
</dbReference>
<evidence type="ECO:0000259" key="4">
    <source>
        <dbReference type="PROSITE" id="PS50043"/>
    </source>
</evidence>
<evidence type="ECO:0000313" key="5">
    <source>
        <dbReference type="EMBL" id="MFC4309718.1"/>
    </source>
</evidence>
<keyword evidence="3" id="KW-0804">Transcription</keyword>
<organism evidence="5 6">
    <name type="scientific">Steroidobacter flavus</name>
    <dbReference type="NCBI Taxonomy" id="1842136"/>
    <lineage>
        <taxon>Bacteria</taxon>
        <taxon>Pseudomonadati</taxon>
        <taxon>Pseudomonadota</taxon>
        <taxon>Gammaproteobacteria</taxon>
        <taxon>Steroidobacterales</taxon>
        <taxon>Steroidobacteraceae</taxon>
        <taxon>Steroidobacter</taxon>
    </lineage>
</organism>
<dbReference type="PANTHER" id="PTHR44688">
    <property type="entry name" value="DNA-BINDING TRANSCRIPTIONAL ACTIVATOR DEVR_DOSR"/>
    <property type="match status" value="1"/>
</dbReference>
<proteinExistence type="predicted"/>
<keyword evidence="5" id="KW-0378">Hydrolase</keyword>
<keyword evidence="2" id="KW-0238">DNA-binding</keyword>
<dbReference type="EMBL" id="JBHSDU010000003">
    <property type="protein sequence ID" value="MFC4309718.1"/>
    <property type="molecule type" value="Genomic_DNA"/>
</dbReference>
<dbReference type="RefSeq" id="WP_380596755.1">
    <property type="nucleotide sequence ID" value="NZ_JBHSDU010000003.1"/>
</dbReference>
<dbReference type="CDD" id="cd06170">
    <property type="entry name" value="LuxR_C_like"/>
    <property type="match status" value="1"/>
</dbReference>
<dbReference type="PRINTS" id="PR00038">
    <property type="entry name" value="HTHLUXR"/>
</dbReference>
<evidence type="ECO:0000256" key="1">
    <source>
        <dbReference type="ARBA" id="ARBA00023015"/>
    </source>
</evidence>
<dbReference type="Gene3D" id="3.40.50.1820">
    <property type="entry name" value="alpha/beta hydrolase"/>
    <property type="match status" value="1"/>
</dbReference>
<dbReference type="InterPro" id="IPR029058">
    <property type="entry name" value="AB_hydrolase_fold"/>
</dbReference>
<dbReference type="Proteomes" id="UP001595904">
    <property type="component" value="Unassembled WGS sequence"/>
</dbReference>
<dbReference type="SUPFAM" id="SSF46894">
    <property type="entry name" value="C-terminal effector domain of the bipartite response regulators"/>
    <property type="match status" value="1"/>
</dbReference>
<keyword evidence="6" id="KW-1185">Reference proteome</keyword>